<feature type="region of interest" description="Disordered" evidence="1">
    <location>
        <begin position="928"/>
        <end position="965"/>
    </location>
</feature>
<dbReference type="RefSeq" id="WP_012851864.1">
    <property type="nucleotide sequence ID" value="NC_013510.1"/>
</dbReference>
<dbReference type="OrthoDB" id="3199411at2"/>
<evidence type="ECO:0000313" key="6">
    <source>
        <dbReference type="Proteomes" id="UP000001918"/>
    </source>
</evidence>
<accession>D1AAS0</accession>
<evidence type="ECO:0000313" key="5">
    <source>
        <dbReference type="EMBL" id="ACY97080.1"/>
    </source>
</evidence>
<feature type="domain" description="Prokaryotic pPIWI-RE MID" evidence="4">
    <location>
        <begin position="485"/>
        <end position="620"/>
    </location>
</feature>
<evidence type="ECO:0008006" key="7">
    <source>
        <dbReference type="Google" id="ProtNLM"/>
    </source>
</evidence>
<sequence length="965" mass="107703">MPAYTRIRTASWLPDSPDASVTARYQALPFPEQWREVLLELCNAGRPTDAEPYRTVPTRRMEQVLQTFAPDYLVLPRPRDGRGHWLLVPEGVERLPDQVFRALYNAWLSDLRPDMAKDPHYRELLAKARAMLDDAPPRWEPVELELLRCPVTEGGTAAPLAHQYPLTTDWFARKILALEPYDYGSGTLRFHAVPRGPRDQGAELVSEPLRFDKDGQRWWYSITLNVTLHTVPFEPLPRIHLHTGIRRWATRVGAAGRLYLPRRRRTTVLLRPRVPWLPGASRSDRFAVARLERRWDREARDWVTGWVEGGPAGMLHRLSLSSFPDAEAIVTAPEEWLADDMSAAVVYSTAMGSHGVLPGLMPHQRSELVAWAEQAFAPELRPEPERVRTRLGRSTPLNTPPKTKTSEYDRRRAAKVRAAAAHAMRALGAVEDDRAVLEAWLLWQTPQMRDEAVEAFIGLLGLGGGSRAAIDALLSAASGPRGLLEWRTPELLVRLHCRRLTEGLGDDLALPEGRRTKAMVTAAVAERRDRAARWMAAERPGTAPSLALVELDRAADFTTSDHDPKFALRLGFAKAGLLTQFVAVPKKTAGYDSTRNIGHRAEKAWDDGLRQLGVRVLPEHGLSDGLPEGLRYAAIWLVRKNRTSRTRWAGHVPVAVLVAPGPEEGIAEVRGWDAEADGGAGAWIPYPSLLLRLTERVDVSSVLAADDEDEEAFRRPDYHREMERQRRQVEEWLQTVLRTLRGVPTLLLACAQNVRSHWTWLQDGQVQRDRVRTGVAPHRRLDPDLRLLRVRKTTGRETPQWWGVHPKDGLNGLAAHLWVAPRPDGAGGGRVFWSTTPKPSQFKDSAVSGDKLGGRPLTRGSGRPTIDADKVGWNPGLVELAVLGCHEDDGDDPEALAMAAHHLRQPPDYPQALALPLPLHLAELAQEYVLPLPPEDSEETAHDEDPPGEGPSEPETAQPFAPNGE</sequence>
<dbReference type="InterPro" id="IPR040496">
    <property type="entry name" value="MID_pPIWI_RE"/>
</dbReference>
<dbReference type="Pfam" id="PF13032">
    <property type="entry name" value="RNaseH_pPIWI_RE"/>
    <property type="match status" value="1"/>
</dbReference>
<dbReference type="InterPro" id="IPR024996">
    <property type="entry name" value="RNaseH_pPIWI_RE"/>
</dbReference>
<name>D1AAS0_THECD</name>
<feature type="domain" description="pPIWI-RE RNaseH" evidence="2">
    <location>
        <begin position="632"/>
        <end position="931"/>
    </location>
</feature>
<evidence type="ECO:0000259" key="3">
    <source>
        <dbReference type="Pfam" id="PF13111"/>
    </source>
</evidence>
<dbReference type="KEGG" id="tcu:Tcur_1501"/>
<dbReference type="Pfam" id="PF13111">
    <property type="entry name" value="pPIWI_RE_X"/>
    <property type="match status" value="1"/>
</dbReference>
<dbReference type="EMBL" id="CP001738">
    <property type="protein sequence ID" value="ACY97080.1"/>
    <property type="molecule type" value="Genomic_DNA"/>
</dbReference>
<keyword evidence="6" id="KW-1185">Reference proteome</keyword>
<dbReference type="Pfam" id="PF18157">
    <property type="entry name" value="MID_pPIWI_RE"/>
    <property type="match status" value="1"/>
</dbReference>
<evidence type="ECO:0000259" key="4">
    <source>
        <dbReference type="Pfam" id="PF18157"/>
    </source>
</evidence>
<feature type="region of interest" description="Disordered" evidence="1">
    <location>
        <begin position="383"/>
        <end position="410"/>
    </location>
</feature>
<dbReference type="AlphaFoldDB" id="D1AAS0"/>
<protein>
    <recommendedName>
        <fullName evidence="7">DUF3893 domain-containing protein</fullName>
    </recommendedName>
</protein>
<feature type="region of interest" description="Disordered" evidence="1">
    <location>
        <begin position="835"/>
        <end position="870"/>
    </location>
</feature>
<gene>
    <name evidence="5" type="ordered locus">Tcur_1501</name>
</gene>
<organism evidence="5 6">
    <name type="scientific">Thermomonospora curvata (strain ATCC 19995 / DSM 43183 / JCM 3096 / KCTC 9072 / NBRC 15933 / NCIMB 10081 / Henssen B9)</name>
    <dbReference type="NCBI Taxonomy" id="471852"/>
    <lineage>
        <taxon>Bacteria</taxon>
        <taxon>Bacillati</taxon>
        <taxon>Actinomycetota</taxon>
        <taxon>Actinomycetes</taxon>
        <taxon>Streptosporangiales</taxon>
        <taxon>Thermomonosporaceae</taxon>
        <taxon>Thermomonospora</taxon>
    </lineage>
</organism>
<dbReference type="HOGENOM" id="CLU_308314_0_0_11"/>
<dbReference type="eggNOG" id="ENOG5030JIR">
    <property type="taxonomic scope" value="Bacteria"/>
</dbReference>
<dbReference type="InterPro" id="IPR025085">
    <property type="entry name" value="pPIWI_RE_X"/>
</dbReference>
<dbReference type="Proteomes" id="UP000001918">
    <property type="component" value="Chromosome"/>
</dbReference>
<evidence type="ECO:0000259" key="2">
    <source>
        <dbReference type="Pfam" id="PF13032"/>
    </source>
</evidence>
<reference evidence="5 6" key="1">
    <citation type="journal article" date="2011" name="Stand. Genomic Sci.">
        <title>Complete genome sequence of Thermomonospora curvata type strain (B9).</title>
        <authorList>
            <person name="Chertkov O."/>
            <person name="Sikorski J."/>
            <person name="Nolan M."/>
            <person name="Lapidus A."/>
            <person name="Lucas S."/>
            <person name="Del Rio T.G."/>
            <person name="Tice H."/>
            <person name="Cheng J.F."/>
            <person name="Goodwin L."/>
            <person name="Pitluck S."/>
            <person name="Liolios K."/>
            <person name="Ivanova N."/>
            <person name="Mavromatis K."/>
            <person name="Mikhailova N."/>
            <person name="Ovchinnikova G."/>
            <person name="Pati A."/>
            <person name="Chen A."/>
            <person name="Palaniappan K."/>
            <person name="Djao O.D."/>
            <person name="Land M."/>
            <person name="Hauser L."/>
            <person name="Chang Y.J."/>
            <person name="Jeffries C.D."/>
            <person name="Brettin T."/>
            <person name="Han C."/>
            <person name="Detter J.C."/>
            <person name="Rohde M."/>
            <person name="Goker M."/>
            <person name="Woyke T."/>
            <person name="Bristow J."/>
            <person name="Eisen J.A."/>
            <person name="Markowitz V."/>
            <person name="Hugenholtz P."/>
            <person name="Klenk H.P."/>
            <person name="Kyrpides N.C."/>
        </authorList>
    </citation>
    <scope>NUCLEOTIDE SEQUENCE [LARGE SCALE GENOMIC DNA]</scope>
    <source>
        <strain evidence="6">ATCC 19995 / DSM 43183 / JCM 3096 / KCTC 9072 / NBRC 15933 / NCIMB 10081 / Henssen B9</strain>
    </source>
</reference>
<proteinExistence type="predicted"/>
<evidence type="ECO:0000256" key="1">
    <source>
        <dbReference type="SAM" id="MobiDB-lite"/>
    </source>
</evidence>
<feature type="domain" description="pPIWI-RE module N-terminal" evidence="3">
    <location>
        <begin position="11"/>
        <end position="424"/>
    </location>
</feature>